<sequence length="97" mass="11034">MSKLKIKVRKVSDGSEMFVHGREAQTMQLLIKNGDQGISSLHHPGIRLSHYIFKLRSYGFLIETVNTPHSGDFPGHHAVYRLKSEVMVLQCDDRRSA</sequence>
<dbReference type="InterPro" id="IPR054382">
    <property type="entry name" value="wHTH_alphaproteobact"/>
</dbReference>
<dbReference type="Pfam" id="PF22324">
    <property type="entry name" value="HTH_91"/>
    <property type="match status" value="1"/>
</dbReference>
<evidence type="ECO:0000259" key="1">
    <source>
        <dbReference type="Pfam" id="PF22324"/>
    </source>
</evidence>
<reference evidence="2" key="1">
    <citation type="submission" date="2023-06" db="EMBL/GenBank/DDBJ databases">
        <title>Phylogenetic Diversity of Rhizobium strains.</title>
        <authorList>
            <person name="Moura F.T."/>
            <person name="Helene L.C.F."/>
            <person name="Hungria M."/>
        </authorList>
    </citation>
    <scope>NUCLEOTIDE SEQUENCE</scope>
    <source>
        <strain evidence="2">CCGE524</strain>
    </source>
</reference>
<dbReference type="EMBL" id="JARFYN010000038">
    <property type="protein sequence ID" value="MDL2408740.1"/>
    <property type="molecule type" value="Genomic_DNA"/>
</dbReference>
<evidence type="ECO:0000313" key="2">
    <source>
        <dbReference type="EMBL" id="MDL2408740.1"/>
    </source>
</evidence>
<evidence type="ECO:0000313" key="3">
    <source>
        <dbReference type="Proteomes" id="UP001172630"/>
    </source>
</evidence>
<dbReference type="Proteomes" id="UP001172630">
    <property type="component" value="Unassembled WGS sequence"/>
</dbReference>
<accession>A0ABT7KL63</accession>
<protein>
    <recommendedName>
        <fullName evidence="1">Winged helix domain-containing protein</fullName>
    </recommendedName>
</protein>
<keyword evidence="3" id="KW-1185">Reference proteome</keyword>
<organism evidence="2 3">
    <name type="scientific">Rhizobium calliandrae</name>
    <dbReference type="NCBI Taxonomy" id="1312182"/>
    <lineage>
        <taxon>Bacteria</taxon>
        <taxon>Pseudomonadati</taxon>
        <taxon>Pseudomonadota</taxon>
        <taxon>Alphaproteobacteria</taxon>
        <taxon>Hyphomicrobiales</taxon>
        <taxon>Rhizobiaceae</taxon>
        <taxon>Rhizobium/Agrobacterium group</taxon>
        <taxon>Rhizobium</taxon>
    </lineage>
</organism>
<gene>
    <name evidence="2" type="ORF">PY650_24475</name>
</gene>
<comment type="caution">
    <text evidence="2">The sequence shown here is derived from an EMBL/GenBank/DDBJ whole genome shotgun (WGS) entry which is preliminary data.</text>
</comment>
<proteinExistence type="predicted"/>
<feature type="domain" description="Winged helix" evidence="1">
    <location>
        <begin position="17"/>
        <end position="90"/>
    </location>
</feature>
<name>A0ABT7KL63_9HYPH</name>
<dbReference type="RefSeq" id="WP_285882188.1">
    <property type="nucleotide sequence ID" value="NZ_JARFYN010000038.1"/>
</dbReference>